<proteinExistence type="predicted"/>
<comment type="subcellular location">
    <subcellularLocation>
        <location evidence="1">Cell membrane</location>
        <topology evidence="1">Multi-pass membrane protein</topology>
    </subcellularLocation>
</comment>
<sequence length="411" mass="45987">MDNNRTFSAALAFYEECGNVTMMPISPPAETIDFVRLINIINGVICFVGLSGNIMVFYVVYRFASMRTVTNVFILALALADIAFLVNIPFLITTALLENWPFGNLYYTLQSACPTCHVISEHANGLYCLFALVWLLAILLMIPVFLFSGVEQSQDGLETHCNIFWPDYVDLFDGSQAFALYCFVLGYAFPVFFILIFYGLVIRKLRRRQRHHSRTTATSRITSRRQRSKIQRVSAMILVLILAFLICWTPYWSYQLFITFGIGSSTLMESNTTDVVVVVGAVEGPINNTHKASVPQYGPCAGVTPEGEEDGEQSWIIFTALFLQCLCYANSAVNPVLYAVLSKNFKESYVKAWKCPVTLPGINGSAICLARSRRAGNQGGTKAHHVTSRQELTPLQRNHNPPSKFESDLIL</sequence>
<keyword evidence="7" id="KW-0675">Receptor</keyword>
<keyword evidence="8" id="KW-0807">Transducer</keyword>
<evidence type="ECO:0000256" key="8">
    <source>
        <dbReference type="ARBA" id="ARBA00023224"/>
    </source>
</evidence>
<feature type="transmembrane region" description="Helical" evidence="10">
    <location>
        <begin position="127"/>
        <end position="147"/>
    </location>
</feature>
<evidence type="ECO:0000313" key="13">
    <source>
        <dbReference type="Proteomes" id="UP000192578"/>
    </source>
</evidence>
<dbReference type="GO" id="GO:0004930">
    <property type="term" value="F:G protein-coupled receptor activity"/>
    <property type="evidence" value="ECO:0007669"/>
    <property type="project" value="UniProtKB-KW"/>
</dbReference>
<name>A0A9X6NN19_HYPEX</name>
<dbReference type="GO" id="GO:0005886">
    <property type="term" value="C:plasma membrane"/>
    <property type="evidence" value="ECO:0007669"/>
    <property type="project" value="UniProtKB-SubCell"/>
</dbReference>
<dbReference type="AlphaFoldDB" id="A0A9X6NN19"/>
<feature type="transmembrane region" description="Helical" evidence="10">
    <location>
        <begin position="37"/>
        <end position="60"/>
    </location>
</feature>
<dbReference type="OrthoDB" id="6076970at2759"/>
<dbReference type="GO" id="GO:0042923">
    <property type="term" value="F:neuropeptide binding"/>
    <property type="evidence" value="ECO:0007669"/>
    <property type="project" value="TreeGrafter"/>
</dbReference>
<dbReference type="Proteomes" id="UP000192578">
    <property type="component" value="Unassembled WGS sequence"/>
</dbReference>
<gene>
    <name evidence="12" type="ORF">BV898_17913</name>
</gene>
<feature type="transmembrane region" description="Helical" evidence="10">
    <location>
        <begin position="72"/>
        <end position="92"/>
    </location>
</feature>
<dbReference type="SUPFAM" id="SSF81321">
    <property type="entry name" value="Family A G protein-coupled receptor-like"/>
    <property type="match status" value="1"/>
</dbReference>
<keyword evidence="3 10" id="KW-0812">Transmembrane</keyword>
<dbReference type="PANTHER" id="PTHR24229">
    <property type="entry name" value="NEUROPEPTIDES RECEPTOR"/>
    <property type="match status" value="1"/>
</dbReference>
<evidence type="ECO:0000256" key="9">
    <source>
        <dbReference type="SAM" id="MobiDB-lite"/>
    </source>
</evidence>
<dbReference type="PANTHER" id="PTHR24229:SF40">
    <property type="entry name" value="ALLATOSTATIN C RECEPTOR 1-RELATED"/>
    <property type="match status" value="1"/>
</dbReference>
<feature type="region of interest" description="Disordered" evidence="9">
    <location>
        <begin position="377"/>
        <end position="411"/>
    </location>
</feature>
<feature type="domain" description="G-protein coupled receptors family 1 profile" evidence="11">
    <location>
        <begin position="52"/>
        <end position="338"/>
    </location>
</feature>
<evidence type="ECO:0000256" key="2">
    <source>
        <dbReference type="ARBA" id="ARBA00022475"/>
    </source>
</evidence>
<dbReference type="GO" id="GO:0043005">
    <property type="term" value="C:neuron projection"/>
    <property type="evidence" value="ECO:0007669"/>
    <property type="project" value="TreeGrafter"/>
</dbReference>
<dbReference type="PROSITE" id="PS50262">
    <property type="entry name" value="G_PROTEIN_RECEP_F1_2"/>
    <property type="match status" value="1"/>
</dbReference>
<feature type="transmembrane region" description="Helical" evidence="10">
    <location>
        <begin position="233"/>
        <end position="251"/>
    </location>
</feature>
<accession>A0A9X6NN19</accession>
<evidence type="ECO:0000256" key="6">
    <source>
        <dbReference type="ARBA" id="ARBA00023136"/>
    </source>
</evidence>
<dbReference type="Pfam" id="PF00001">
    <property type="entry name" value="7tm_1"/>
    <property type="match status" value="2"/>
</dbReference>
<dbReference type="Gene3D" id="1.20.1070.10">
    <property type="entry name" value="Rhodopsin 7-helix transmembrane proteins"/>
    <property type="match status" value="2"/>
</dbReference>
<evidence type="ECO:0000256" key="3">
    <source>
        <dbReference type="ARBA" id="ARBA00022692"/>
    </source>
</evidence>
<keyword evidence="4 10" id="KW-1133">Transmembrane helix</keyword>
<feature type="compositionally biased region" description="Polar residues" evidence="9">
    <location>
        <begin position="389"/>
        <end position="401"/>
    </location>
</feature>
<keyword evidence="13" id="KW-1185">Reference proteome</keyword>
<evidence type="ECO:0000259" key="11">
    <source>
        <dbReference type="PROSITE" id="PS50262"/>
    </source>
</evidence>
<dbReference type="PRINTS" id="PR00237">
    <property type="entry name" value="GPCRRHODOPSN"/>
</dbReference>
<evidence type="ECO:0000256" key="5">
    <source>
        <dbReference type="ARBA" id="ARBA00023040"/>
    </source>
</evidence>
<keyword evidence="5" id="KW-0297">G-protein coupled receptor</keyword>
<comment type="caution">
    <text evidence="12">The sequence shown here is derived from an EMBL/GenBank/DDBJ whole genome shotgun (WGS) entry which is preliminary data.</text>
</comment>
<evidence type="ECO:0000256" key="10">
    <source>
        <dbReference type="SAM" id="Phobius"/>
    </source>
</evidence>
<protein>
    <recommendedName>
        <fullName evidence="11">G-protein coupled receptors family 1 profile domain-containing protein</fullName>
    </recommendedName>
</protein>
<evidence type="ECO:0000313" key="12">
    <source>
        <dbReference type="EMBL" id="OWA53486.1"/>
    </source>
</evidence>
<evidence type="ECO:0000256" key="7">
    <source>
        <dbReference type="ARBA" id="ARBA00023170"/>
    </source>
</evidence>
<keyword evidence="6 10" id="KW-0472">Membrane</keyword>
<keyword evidence="2" id="KW-1003">Cell membrane</keyword>
<reference evidence="13" key="1">
    <citation type="submission" date="2017-01" db="EMBL/GenBank/DDBJ databases">
        <title>Comparative genomics of anhydrobiosis in the tardigrade Hypsibius dujardini.</title>
        <authorList>
            <person name="Yoshida Y."/>
            <person name="Koutsovoulos G."/>
            <person name="Laetsch D."/>
            <person name="Stevens L."/>
            <person name="Kumar S."/>
            <person name="Horikawa D."/>
            <person name="Ishino K."/>
            <person name="Komine S."/>
            <person name="Tomita M."/>
            <person name="Blaxter M."/>
            <person name="Arakawa K."/>
        </authorList>
    </citation>
    <scope>NUCLEOTIDE SEQUENCE [LARGE SCALE GENOMIC DNA]</scope>
    <source>
        <strain evidence="13">Z151</strain>
    </source>
</reference>
<dbReference type="GO" id="GO:0007218">
    <property type="term" value="P:neuropeptide signaling pathway"/>
    <property type="evidence" value="ECO:0007669"/>
    <property type="project" value="TreeGrafter"/>
</dbReference>
<evidence type="ECO:0000256" key="4">
    <source>
        <dbReference type="ARBA" id="ARBA00022989"/>
    </source>
</evidence>
<evidence type="ECO:0000256" key="1">
    <source>
        <dbReference type="ARBA" id="ARBA00004651"/>
    </source>
</evidence>
<organism evidence="12 13">
    <name type="scientific">Hypsibius exemplaris</name>
    <name type="common">Freshwater tardigrade</name>
    <dbReference type="NCBI Taxonomy" id="2072580"/>
    <lineage>
        <taxon>Eukaryota</taxon>
        <taxon>Metazoa</taxon>
        <taxon>Ecdysozoa</taxon>
        <taxon>Tardigrada</taxon>
        <taxon>Eutardigrada</taxon>
        <taxon>Parachela</taxon>
        <taxon>Hypsibioidea</taxon>
        <taxon>Hypsibiidae</taxon>
        <taxon>Hypsibius</taxon>
    </lineage>
</organism>
<feature type="transmembrane region" description="Helical" evidence="10">
    <location>
        <begin position="178"/>
        <end position="201"/>
    </location>
</feature>
<dbReference type="InterPro" id="IPR017452">
    <property type="entry name" value="GPCR_Rhodpsn_7TM"/>
</dbReference>
<dbReference type="EMBL" id="MTYJ01000324">
    <property type="protein sequence ID" value="OWA53486.1"/>
    <property type="molecule type" value="Genomic_DNA"/>
</dbReference>
<dbReference type="InterPro" id="IPR000276">
    <property type="entry name" value="GPCR_Rhodpsn"/>
</dbReference>